<evidence type="ECO:0000313" key="2">
    <source>
        <dbReference type="EMBL" id="KAJ8940773.1"/>
    </source>
</evidence>
<keyword evidence="1" id="KW-1133">Transmembrane helix</keyword>
<sequence>MSHSTDAVPAEQRLMATLRFLATGRSVEDLKYSCVISPQLLGKIIPETCVATYKVLRRKYLCVSIIIIVIAPPCTFIYRVFVFVYT</sequence>
<reference evidence="2" key="1">
    <citation type="journal article" date="2023" name="Insect Mol. Biol.">
        <title>Genome sequencing provides insights into the evolution of gene families encoding plant cell wall-degrading enzymes in longhorned beetles.</title>
        <authorList>
            <person name="Shin N.R."/>
            <person name="Okamura Y."/>
            <person name="Kirsch R."/>
            <person name="Pauchet Y."/>
        </authorList>
    </citation>
    <scope>NUCLEOTIDE SEQUENCE</scope>
    <source>
        <strain evidence="2">RBIC_L_NR</strain>
    </source>
</reference>
<dbReference type="Proteomes" id="UP001162156">
    <property type="component" value="Unassembled WGS sequence"/>
</dbReference>
<organism evidence="2 3">
    <name type="scientific">Rhamnusium bicolor</name>
    <dbReference type="NCBI Taxonomy" id="1586634"/>
    <lineage>
        <taxon>Eukaryota</taxon>
        <taxon>Metazoa</taxon>
        <taxon>Ecdysozoa</taxon>
        <taxon>Arthropoda</taxon>
        <taxon>Hexapoda</taxon>
        <taxon>Insecta</taxon>
        <taxon>Pterygota</taxon>
        <taxon>Neoptera</taxon>
        <taxon>Endopterygota</taxon>
        <taxon>Coleoptera</taxon>
        <taxon>Polyphaga</taxon>
        <taxon>Cucujiformia</taxon>
        <taxon>Chrysomeloidea</taxon>
        <taxon>Cerambycidae</taxon>
        <taxon>Lepturinae</taxon>
        <taxon>Rhagiini</taxon>
        <taxon>Rhamnusium</taxon>
    </lineage>
</organism>
<comment type="caution">
    <text evidence="2">The sequence shown here is derived from an EMBL/GenBank/DDBJ whole genome shotgun (WGS) entry which is preliminary data.</text>
</comment>
<feature type="transmembrane region" description="Helical" evidence="1">
    <location>
        <begin position="60"/>
        <end position="85"/>
    </location>
</feature>
<evidence type="ECO:0000256" key="1">
    <source>
        <dbReference type="SAM" id="Phobius"/>
    </source>
</evidence>
<dbReference type="EMBL" id="JANEYF010002947">
    <property type="protein sequence ID" value="KAJ8940773.1"/>
    <property type="molecule type" value="Genomic_DNA"/>
</dbReference>
<proteinExistence type="predicted"/>
<accession>A0AAV8XQC3</accession>
<name>A0AAV8XQC3_9CUCU</name>
<gene>
    <name evidence="2" type="ORF">NQ314_010583</name>
</gene>
<keyword evidence="1" id="KW-0472">Membrane</keyword>
<keyword evidence="3" id="KW-1185">Reference proteome</keyword>
<protein>
    <submittedName>
        <fullName evidence="2">Uncharacterized protein</fullName>
    </submittedName>
</protein>
<keyword evidence="1" id="KW-0812">Transmembrane</keyword>
<evidence type="ECO:0000313" key="3">
    <source>
        <dbReference type="Proteomes" id="UP001162156"/>
    </source>
</evidence>
<dbReference type="AlphaFoldDB" id="A0AAV8XQC3"/>